<dbReference type="Pfam" id="PF21266">
    <property type="entry name" value="S1_RRP4"/>
    <property type="match status" value="1"/>
</dbReference>
<dbReference type="CDD" id="cd05789">
    <property type="entry name" value="S1_Rrp4"/>
    <property type="match status" value="1"/>
</dbReference>
<reference evidence="8 9" key="1">
    <citation type="submission" date="2022-01" db="EMBL/GenBank/DDBJ databases">
        <title>A chromosomal length assembly of Cordylochernes scorpioides.</title>
        <authorList>
            <person name="Zeh D."/>
            <person name="Zeh J."/>
        </authorList>
    </citation>
    <scope>NUCLEOTIDE SEQUENCE [LARGE SCALE GENOMIC DNA]</scope>
    <source>
        <strain evidence="8">IN4F17</strain>
        <tissue evidence="8">Whole Body</tissue>
    </source>
</reference>
<dbReference type="PANTHER" id="PTHR21321">
    <property type="entry name" value="PNAS-3 RELATED"/>
    <property type="match status" value="1"/>
</dbReference>
<feature type="domain" description="K Homology" evidence="6">
    <location>
        <begin position="167"/>
        <end position="205"/>
    </location>
</feature>
<dbReference type="PANTHER" id="PTHR21321:SF4">
    <property type="entry name" value="EXOSOME COMPLEX COMPONENT RRP4"/>
    <property type="match status" value="1"/>
</dbReference>
<keyword evidence="3" id="KW-0271">Exosome</keyword>
<dbReference type="SUPFAM" id="SSF54791">
    <property type="entry name" value="Eukaryotic type KH-domain (KH-domain type I)"/>
    <property type="match status" value="1"/>
</dbReference>
<evidence type="ECO:0000256" key="2">
    <source>
        <dbReference type="ARBA" id="ARBA00009155"/>
    </source>
</evidence>
<evidence type="ECO:0000259" key="7">
    <source>
        <dbReference type="Pfam" id="PF21266"/>
    </source>
</evidence>
<evidence type="ECO:0000256" key="4">
    <source>
        <dbReference type="ARBA" id="ARBA00022884"/>
    </source>
</evidence>
<evidence type="ECO:0000313" key="8">
    <source>
        <dbReference type="EMBL" id="UYV70252.1"/>
    </source>
</evidence>
<evidence type="ECO:0000259" key="6">
    <source>
        <dbReference type="Pfam" id="PF15985"/>
    </source>
</evidence>
<dbReference type="CDD" id="cd22525">
    <property type="entry name" value="KH-I_Rrp4_eukar"/>
    <property type="match status" value="1"/>
</dbReference>
<dbReference type="EMBL" id="CP092869">
    <property type="protein sequence ID" value="UYV70252.1"/>
    <property type="molecule type" value="Genomic_DNA"/>
</dbReference>
<dbReference type="InterPro" id="IPR025721">
    <property type="entry name" value="Exosome_cplx_N_dom"/>
</dbReference>
<dbReference type="InterPro" id="IPR004088">
    <property type="entry name" value="KH_dom_type_1"/>
</dbReference>
<evidence type="ECO:0000313" key="9">
    <source>
        <dbReference type="Proteomes" id="UP001235939"/>
    </source>
</evidence>
<dbReference type="SUPFAM" id="SSF110324">
    <property type="entry name" value="Ribosomal L27 protein-like"/>
    <property type="match status" value="1"/>
</dbReference>
<dbReference type="Gene3D" id="2.40.50.140">
    <property type="entry name" value="Nucleic acid-binding proteins"/>
    <property type="match status" value="1"/>
</dbReference>
<accession>A0ABY6KPP1</accession>
<feature type="domain" description="RRP4 S1" evidence="7">
    <location>
        <begin position="73"/>
        <end position="145"/>
    </location>
</feature>
<feature type="domain" description="Exosome complex component N-terminal" evidence="5">
    <location>
        <begin position="24"/>
        <end position="61"/>
    </location>
</feature>
<name>A0ABY6KPP1_9ARAC</name>
<proteinExistence type="inferred from homology"/>
<comment type="subcellular location">
    <subcellularLocation>
        <location evidence="1">Nucleus</location>
    </subcellularLocation>
</comment>
<dbReference type="InterPro" id="IPR048565">
    <property type="entry name" value="S1_RRP4"/>
</dbReference>
<dbReference type="Gene3D" id="2.40.50.100">
    <property type="match status" value="1"/>
</dbReference>
<organism evidence="8 9">
    <name type="scientific">Cordylochernes scorpioides</name>
    <dbReference type="NCBI Taxonomy" id="51811"/>
    <lineage>
        <taxon>Eukaryota</taxon>
        <taxon>Metazoa</taxon>
        <taxon>Ecdysozoa</taxon>
        <taxon>Arthropoda</taxon>
        <taxon>Chelicerata</taxon>
        <taxon>Arachnida</taxon>
        <taxon>Pseudoscorpiones</taxon>
        <taxon>Cheliferoidea</taxon>
        <taxon>Chernetidae</taxon>
        <taxon>Cordylochernes</taxon>
    </lineage>
</organism>
<gene>
    <name evidence="8" type="ORF">LAZ67_7002285</name>
</gene>
<dbReference type="SUPFAM" id="SSF50249">
    <property type="entry name" value="Nucleic acid-binding proteins"/>
    <property type="match status" value="1"/>
</dbReference>
<dbReference type="InterPro" id="IPR012340">
    <property type="entry name" value="NA-bd_OB-fold"/>
</dbReference>
<dbReference type="Proteomes" id="UP001235939">
    <property type="component" value="Chromosome 07"/>
</dbReference>
<sequence>MSIDIKLAIENRKSLKPRAKIQNIYCPGDDISTDNRLMRGHGTHCIDGRIISSVAGICERVNKLVTVRPLKTRYAGEIGDLVIGRILEVQQKRWKVDTNSRMDSVLQLTSVMLPSGETRKKTVEDEFMMRSFLKEGDLISAEVHNIFNDGAISLYSRSDKYGKLENGTLVKVSPTIIKRCKSHFHILPCNVNAIIGLNGYIWLSPLPVEDGDMETIIRDKATIARLRNCILALAEHCVQIYDTSIMAIFEASLKYKVEVDDCFYRKHCSLSNQDATKIRDKKQQQQNPWRHGCHSCETIHSTLYTSSLDYTVLWNIAMSAPLPGIL</sequence>
<keyword evidence="4" id="KW-0694">RNA-binding</keyword>
<dbReference type="Pfam" id="PF14382">
    <property type="entry name" value="ECR1_N"/>
    <property type="match status" value="1"/>
</dbReference>
<comment type="similarity">
    <text evidence="2">Belongs to the RRP4 family.</text>
</comment>
<evidence type="ECO:0000259" key="5">
    <source>
        <dbReference type="Pfam" id="PF14382"/>
    </source>
</evidence>
<evidence type="ECO:0000256" key="1">
    <source>
        <dbReference type="ARBA" id="ARBA00004123"/>
    </source>
</evidence>
<protein>
    <submittedName>
        <fullName evidence="8">EXOSC2</fullName>
    </submittedName>
</protein>
<dbReference type="Pfam" id="PF15985">
    <property type="entry name" value="KH_6"/>
    <property type="match status" value="1"/>
</dbReference>
<keyword evidence="9" id="KW-1185">Reference proteome</keyword>
<dbReference type="InterPro" id="IPR036612">
    <property type="entry name" value="KH_dom_type_1_sf"/>
</dbReference>
<dbReference type="InterPro" id="IPR026699">
    <property type="entry name" value="Exosome_RNA_bind1/RRP40/RRP4"/>
</dbReference>
<evidence type="ECO:0000256" key="3">
    <source>
        <dbReference type="ARBA" id="ARBA00022835"/>
    </source>
</evidence>